<keyword evidence="2" id="KW-1185">Reference proteome</keyword>
<evidence type="ECO:0000313" key="1">
    <source>
        <dbReference type="EMBL" id="MBB6003168.1"/>
    </source>
</evidence>
<name>A0A841ER69_9BACT</name>
<sequence length="52" mass="5791">MQKLLLFEQIAPQQSDTSANNFDILIENYGVLLGISKFKKGLVSQHSDILIA</sequence>
<dbReference type="Proteomes" id="UP000524404">
    <property type="component" value="Unassembled WGS sequence"/>
</dbReference>
<protein>
    <submittedName>
        <fullName evidence="1">Uncharacterized protein</fullName>
    </submittedName>
</protein>
<gene>
    <name evidence="1" type="ORF">HNP25_001820</name>
</gene>
<accession>A0A841ER69</accession>
<dbReference type="AlphaFoldDB" id="A0A841ER69"/>
<dbReference type="RefSeq" id="WP_184133455.1">
    <property type="nucleotide sequence ID" value="NZ_JACHKT010000010.1"/>
</dbReference>
<proteinExistence type="predicted"/>
<evidence type="ECO:0000313" key="2">
    <source>
        <dbReference type="Proteomes" id="UP000524404"/>
    </source>
</evidence>
<dbReference type="EMBL" id="JACHKT010000010">
    <property type="protein sequence ID" value="MBB6003168.1"/>
    <property type="molecule type" value="Genomic_DNA"/>
</dbReference>
<reference evidence="1 2" key="1">
    <citation type="submission" date="2020-08" db="EMBL/GenBank/DDBJ databases">
        <title>Functional genomics of gut bacteria from endangered species of beetles.</title>
        <authorList>
            <person name="Carlos-Shanley C."/>
        </authorList>
    </citation>
    <scope>NUCLEOTIDE SEQUENCE [LARGE SCALE GENOMIC DNA]</scope>
    <source>
        <strain evidence="1 2">S00070</strain>
    </source>
</reference>
<comment type="caution">
    <text evidence="1">The sequence shown here is derived from an EMBL/GenBank/DDBJ whole genome shotgun (WGS) entry which is preliminary data.</text>
</comment>
<organism evidence="1 2">
    <name type="scientific">Arcicella rosea</name>
    <dbReference type="NCBI Taxonomy" id="502909"/>
    <lineage>
        <taxon>Bacteria</taxon>
        <taxon>Pseudomonadati</taxon>
        <taxon>Bacteroidota</taxon>
        <taxon>Cytophagia</taxon>
        <taxon>Cytophagales</taxon>
        <taxon>Flectobacillaceae</taxon>
        <taxon>Arcicella</taxon>
    </lineage>
</organism>